<name>L1JGI1_GUITC</name>
<proteinExistence type="predicted"/>
<dbReference type="Proteomes" id="UP000011087">
    <property type="component" value="Unassembled WGS sequence"/>
</dbReference>
<dbReference type="GeneID" id="17304350"/>
<feature type="compositionally biased region" description="Acidic residues" evidence="1">
    <location>
        <begin position="543"/>
        <end position="556"/>
    </location>
</feature>
<feature type="region of interest" description="Disordered" evidence="1">
    <location>
        <begin position="527"/>
        <end position="556"/>
    </location>
</feature>
<dbReference type="PANTHER" id="PTHR21963:SF1">
    <property type="entry name" value="SPERM-ASSOCIATED ANTIGEN 17"/>
    <property type="match status" value="1"/>
</dbReference>
<dbReference type="PANTHER" id="PTHR21963">
    <property type="entry name" value="PF6"/>
    <property type="match status" value="1"/>
</dbReference>
<reference evidence="4" key="2">
    <citation type="submission" date="2012-11" db="EMBL/GenBank/DDBJ databases">
        <authorList>
            <person name="Kuo A."/>
            <person name="Curtis B.A."/>
            <person name="Tanifuji G."/>
            <person name="Burki F."/>
            <person name="Gruber A."/>
            <person name="Irimia M."/>
            <person name="Maruyama S."/>
            <person name="Arias M.C."/>
            <person name="Ball S.G."/>
            <person name="Gile G.H."/>
            <person name="Hirakawa Y."/>
            <person name="Hopkins J.F."/>
            <person name="Rensing S.A."/>
            <person name="Schmutz J."/>
            <person name="Symeonidi A."/>
            <person name="Elias M."/>
            <person name="Eveleigh R.J."/>
            <person name="Herman E.K."/>
            <person name="Klute M.J."/>
            <person name="Nakayama T."/>
            <person name="Obornik M."/>
            <person name="Reyes-Prieto A."/>
            <person name="Armbrust E.V."/>
            <person name="Aves S.J."/>
            <person name="Beiko R.G."/>
            <person name="Coutinho P."/>
            <person name="Dacks J.B."/>
            <person name="Durnford D.G."/>
            <person name="Fast N.M."/>
            <person name="Green B.R."/>
            <person name="Grisdale C."/>
            <person name="Hempe F."/>
            <person name="Henrissat B."/>
            <person name="Hoppner M.P."/>
            <person name="Ishida K.-I."/>
            <person name="Kim E."/>
            <person name="Koreny L."/>
            <person name="Kroth P.G."/>
            <person name="Liu Y."/>
            <person name="Malik S.-B."/>
            <person name="Maier U.G."/>
            <person name="McRose D."/>
            <person name="Mock T."/>
            <person name="Neilson J.A."/>
            <person name="Onodera N.T."/>
            <person name="Poole A.M."/>
            <person name="Pritham E.J."/>
            <person name="Richards T.A."/>
            <person name="Rocap G."/>
            <person name="Roy S.W."/>
            <person name="Sarai C."/>
            <person name="Schaack S."/>
            <person name="Shirato S."/>
            <person name="Slamovits C.H."/>
            <person name="Spencer D.F."/>
            <person name="Suzuki S."/>
            <person name="Worden A.Z."/>
            <person name="Zauner S."/>
            <person name="Barry K."/>
            <person name="Bell C."/>
            <person name="Bharti A.K."/>
            <person name="Crow J.A."/>
            <person name="Grimwood J."/>
            <person name="Kramer R."/>
            <person name="Lindquist E."/>
            <person name="Lucas S."/>
            <person name="Salamov A."/>
            <person name="McFadden G.I."/>
            <person name="Lane C.E."/>
            <person name="Keeling P.J."/>
            <person name="Gray M.W."/>
            <person name="Grigoriev I.V."/>
            <person name="Archibald J.M."/>
        </authorList>
    </citation>
    <scope>NUCLEOTIDE SEQUENCE</scope>
    <source>
        <strain evidence="4">CCMP2712</strain>
    </source>
</reference>
<organism evidence="2">
    <name type="scientific">Guillardia theta (strain CCMP2712)</name>
    <name type="common">Cryptophyte</name>
    <dbReference type="NCBI Taxonomy" id="905079"/>
    <lineage>
        <taxon>Eukaryota</taxon>
        <taxon>Cryptophyceae</taxon>
        <taxon>Pyrenomonadales</taxon>
        <taxon>Geminigeraceae</taxon>
        <taxon>Guillardia</taxon>
    </lineage>
</organism>
<reference evidence="3" key="3">
    <citation type="submission" date="2015-06" db="UniProtKB">
        <authorList>
            <consortium name="EnsemblProtists"/>
        </authorList>
    </citation>
    <scope>IDENTIFICATION</scope>
</reference>
<dbReference type="EMBL" id="JH992989">
    <property type="protein sequence ID" value="EKX47606.1"/>
    <property type="molecule type" value="Genomic_DNA"/>
</dbReference>
<sequence>MPCISSNTCTISLSANGYTTMSGEVLPYRFMQMRYSFAVSVMAEDGVDLSSLRELIAGESIRGLSLLTREQVEIADDDAEAAAKRDEWKEKKASGEIDGEASMPHDIFGVLLRSILKRPAPDPPPDPPENDESSDILLRIPRGPRKFVFSFDMPASVEEARELPSDCGIDAMILVKKADAPADAGGGGGGERLFHELEKLASEQRLDGHNPTADCAFEMVLFAESAEQLVQNIARCLINVVNARIGYMDWMEDVKVVEMRPVKVDRDCYEKVLAHIPHESLSVSIILDAVLQQVAFSCNDGEGEQAKAFRVNEKNLGLIADVNDLLQDIPHRSKDGERREEAKDVVPWRDSRLARVEKGKKKRVSADALLQAEEKGGLFLKVADHFHLQEDQIADHLSHAVLPPHKTSEEARFRLLLLEFEAMLGIQEEEEKESRKIRKFRFVEELSKEMMQQQLANSLRQDVEPDVLLHRYPREDLLLVAFTSSCPASRRSTRSWTASAACHLGFWQWMQARNRLQASHLRSVAIASRRGRRKEEEARGEGEGEGEGGEKEDNEEVNAAIESLPLPDKPSVIYELDASRSLLFDRQDIVHMMNGRTAVRGEKKGCKYLRTTVGEHNIHIERMEEQEQEEQRCLPCSLKIVYGDDCCVWIRREEEAMLVDVSFRDGLFISFVNEEKVVQSRPHTYPSTGTMSWKGQHSHSSALLHSLEVHRAGFVVLKSCDGTAEVVMEDGVKGRYGDTEWRWTTMDGDVVRHRADKFDKLEPVKVGVTTDVDKGQRVCWMSDGSYVVLSETSADACLVHHSNGVEIEKKNQRLHARYPEFAAVCQDQQGRTADSPDGTRIHVSSELIEIIRNDATLLRVDKLSMKGKFVKLTRGGGAEQEKVPNSVEFDLSAGAMKQVDEFGEEYEISMAGESREDEDDDRTRTVLDVVRLFAMRRDGSGFELMHEAIAQQDLLNARMSNLLVIEEEDSKAGFGSICTIMRPRGRKESVGGQQSEMKFSCMSSLDIDLYQDEFVLWRQFQCREEVEREDLNKWREAMEAASEVVFLREGTGGEAASSSEEMKNLLSAIADHRKSTCQCEQIEQYVREKMALFAEHRHLHDPLFPVVTAPPAVFPKSSFRGVMKPSDPRIWEKFEWEEEEAVKCCILRPNYFSSEEGNKFLDSLGPAGRKKIVKEKRSWRRESTEEEIAEGDEEGEENNHFEVVHDDEQRSNTADSFRVNQLPTSGMHSMPAIMQQESSSFSEPFSRRVKTNYHLKHLRPAHYDILNRPRKHPIPDMTRHEADATVNEQYAVHELPVKRRTHTSSVLQKAMLDAARASQDITLDDMMTEASLTRVFRLRPRRANFGQLEIGKQTDNRNVRVVFNPGAVAAGMSVVLEIEINAVEEGRVMDEIVIETEKEVFSIPVSAVIISSKEFQDWIERGGQLPCNVAAADSNSKHVLRSKPPSLATLKREGTTTSKSKMFSESLRDLQDPVPEPQLSKYTTDKDWVVDPTRSLAEIRNLNQEQRMQLLTIQDMKRKGKIVTEEASREEKETKSEEASAE</sequence>
<evidence type="ECO:0000313" key="4">
    <source>
        <dbReference type="Proteomes" id="UP000011087"/>
    </source>
</evidence>
<evidence type="ECO:0000313" key="3">
    <source>
        <dbReference type="EnsemblProtists" id="EKX47606"/>
    </source>
</evidence>
<feature type="region of interest" description="Disordered" evidence="1">
    <location>
        <begin position="1440"/>
        <end position="1480"/>
    </location>
</feature>
<feature type="compositionally biased region" description="Basic and acidic residues" evidence="1">
    <location>
        <begin position="533"/>
        <end position="542"/>
    </location>
</feature>
<dbReference type="HOGENOM" id="CLU_246776_0_0_1"/>
<dbReference type="EnsemblProtists" id="EKX47606">
    <property type="protein sequence ID" value="EKX47606"/>
    <property type="gene ID" value="GUITHDRAFT_106593"/>
</dbReference>
<keyword evidence="4" id="KW-1185">Reference proteome</keyword>
<accession>L1JGI1</accession>
<evidence type="ECO:0000256" key="1">
    <source>
        <dbReference type="SAM" id="MobiDB-lite"/>
    </source>
</evidence>
<dbReference type="OrthoDB" id="10257153at2759"/>
<evidence type="ECO:0000313" key="2">
    <source>
        <dbReference type="EMBL" id="EKX47606.1"/>
    </source>
</evidence>
<protein>
    <submittedName>
        <fullName evidence="2 3">Uncharacterized protein</fullName>
    </submittedName>
</protein>
<reference evidence="2 4" key="1">
    <citation type="journal article" date="2012" name="Nature">
        <title>Algal genomes reveal evolutionary mosaicism and the fate of nucleomorphs.</title>
        <authorList>
            <consortium name="DOE Joint Genome Institute"/>
            <person name="Curtis B.A."/>
            <person name="Tanifuji G."/>
            <person name="Burki F."/>
            <person name="Gruber A."/>
            <person name="Irimia M."/>
            <person name="Maruyama S."/>
            <person name="Arias M.C."/>
            <person name="Ball S.G."/>
            <person name="Gile G.H."/>
            <person name="Hirakawa Y."/>
            <person name="Hopkins J.F."/>
            <person name="Kuo A."/>
            <person name="Rensing S.A."/>
            <person name="Schmutz J."/>
            <person name="Symeonidi A."/>
            <person name="Elias M."/>
            <person name="Eveleigh R.J."/>
            <person name="Herman E.K."/>
            <person name="Klute M.J."/>
            <person name="Nakayama T."/>
            <person name="Obornik M."/>
            <person name="Reyes-Prieto A."/>
            <person name="Armbrust E.V."/>
            <person name="Aves S.J."/>
            <person name="Beiko R.G."/>
            <person name="Coutinho P."/>
            <person name="Dacks J.B."/>
            <person name="Durnford D.G."/>
            <person name="Fast N.M."/>
            <person name="Green B.R."/>
            <person name="Grisdale C.J."/>
            <person name="Hempel F."/>
            <person name="Henrissat B."/>
            <person name="Hoppner M.P."/>
            <person name="Ishida K."/>
            <person name="Kim E."/>
            <person name="Koreny L."/>
            <person name="Kroth P.G."/>
            <person name="Liu Y."/>
            <person name="Malik S.B."/>
            <person name="Maier U.G."/>
            <person name="McRose D."/>
            <person name="Mock T."/>
            <person name="Neilson J.A."/>
            <person name="Onodera N.T."/>
            <person name="Poole A.M."/>
            <person name="Pritham E.J."/>
            <person name="Richards T.A."/>
            <person name="Rocap G."/>
            <person name="Roy S.W."/>
            <person name="Sarai C."/>
            <person name="Schaack S."/>
            <person name="Shirato S."/>
            <person name="Slamovits C.H."/>
            <person name="Spencer D.F."/>
            <person name="Suzuki S."/>
            <person name="Worden A.Z."/>
            <person name="Zauner S."/>
            <person name="Barry K."/>
            <person name="Bell C."/>
            <person name="Bharti A.K."/>
            <person name="Crow J.A."/>
            <person name="Grimwood J."/>
            <person name="Kramer R."/>
            <person name="Lindquist E."/>
            <person name="Lucas S."/>
            <person name="Salamov A."/>
            <person name="McFadden G.I."/>
            <person name="Lane C.E."/>
            <person name="Keeling P.J."/>
            <person name="Gray M.W."/>
            <person name="Grigoriev I.V."/>
            <person name="Archibald J.M."/>
        </authorList>
    </citation>
    <scope>NUCLEOTIDE SEQUENCE</scope>
    <source>
        <strain evidence="2 4">CCMP2712</strain>
    </source>
</reference>
<dbReference type="RefSeq" id="XP_005834586.1">
    <property type="nucleotide sequence ID" value="XM_005834529.1"/>
</dbReference>
<feature type="compositionally biased region" description="Acidic residues" evidence="1">
    <location>
        <begin position="1184"/>
        <end position="1196"/>
    </location>
</feature>
<dbReference type="PaxDb" id="55529-EKX47606"/>
<feature type="compositionally biased region" description="Basic and acidic residues" evidence="1">
    <location>
        <begin position="1522"/>
        <end position="1542"/>
    </location>
</feature>
<gene>
    <name evidence="2" type="ORF">GUITHDRAFT_106593</name>
</gene>
<dbReference type="GO" id="GO:1990716">
    <property type="term" value="C:axonemal central apparatus"/>
    <property type="evidence" value="ECO:0007669"/>
    <property type="project" value="TreeGrafter"/>
</dbReference>
<dbReference type="KEGG" id="gtt:GUITHDRAFT_106593"/>
<feature type="region of interest" description="Disordered" evidence="1">
    <location>
        <begin position="1177"/>
        <end position="1198"/>
    </location>
</feature>
<feature type="region of interest" description="Disordered" evidence="1">
    <location>
        <begin position="1517"/>
        <end position="1542"/>
    </location>
</feature>
<dbReference type="GO" id="GO:1904158">
    <property type="term" value="P:axonemal central apparatus assembly"/>
    <property type="evidence" value="ECO:0007669"/>
    <property type="project" value="TreeGrafter"/>
</dbReference>
<dbReference type="InterPro" id="IPR026173">
    <property type="entry name" value="SPAG17"/>
</dbReference>